<evidence type="ECO:0000313" key="7">
    <source>
        <dbReference type="EMBL" id="WFD37206.1"/>
    </source>
</evidence>
<dbReference type="GO" id="GO:0006397">
    <property type="term" value="P:mRNA processing"/>
    <property type="evidence" value="ECO:0007669"/>
    <property type="project" value="UniProtKB-KW"/>
</dbReference>
<evidence type="ECO:0000256" key="5">
    <source>
        <dbReference type="ARBA" id="ARBA00023187"/>
    </source>
</evidence>
<dbReference type="GO" id="GO:0071013">
    <property type="term" value="C:catalytic step 2 spliceosome"/>
    <property type="evidence" value="ECO:0007669"/>
    <property type="project" value="TreeGrafter"/>
</dbReference>
<evidence type="ECO:0008006" key="9">
    <source>
        <dbReference type="Google" id="ProtNLM"/>
    </source>
</evidence>
<name>A0AAF0EUJ9_9BASI</name>
<reference evidence="7" key="1">
    <citation type="submission" date="2023-03" db="EMBL/GenBank/DDBJ databases">
        <title>Mating type loci evolution in Malassezia.</title>
        <authorList>
            <person name="Coelho M.A."/>
        </authorList>
    </citation>
    <scope>NUCLEOTIDE SEQUENCE</scope>
    <source>
        <strain evidence="7">CBS 9431</strain>
    </source>
</reference>
<dbReference type="GO" id="GO:0000974">
    <property type="term" value="C:Prp19 complex"/>
    <property type="evidence" value="ECO:0007669"/>
    <property type="project" value="TreeGrafter"/>
</dbReference>
<protein>
    <recommendedName>
        <fullName evidence="9">Pre-mRNA-splicing factor SPF27</fullName>
    </recommendedName>
</protein>
<dbReference type="GeneID" id="85223797"/>
<accession>A0AAF0EUJ9</accession>
<dbReference type="AlphaFoldDB" id="A0AAF0EUJ9"/>
<organism evidence="7 8">
    <name type="scientific">Malassezia japonica</name>
    <dbReference type="NCBI Taxonomy" id="223818"/>
    <lineage>
        <taxon>Eukaryota</taxon>
        <taxon>Fungi</taxon>
        <taxon>Dikarya</taxon>
        <taxon>Basidiomycota</taxon>
        <taxon>Ustilaginomycotina</taxon>
        <taxon>Malasseziomycetes</taxon>
        <taxon>Malasseziales</taxon>
        <taxon>Malasseziaceae</taxon>
        <taxon>Malassezia</taxon>
    </lineage>
</organism>
<comment type="subcellular location">
    <subcellularLocation>
        <location evidence="1">Nucleus</location>
    </subcellularLocation>
</comment>
<dbReference type="EMBL" id="CP119958">
    <property type="protein sequence ID" value="WFD37206.1"/>
    <property type="molecule type" value="Genomic_DNA"/>
</dbReference>
<evidence type="ECO:0000256" key="2">
    <source>
        <dbReference type="ARBA" id="ARBA00010788"/>
    </source>
</evidence>
<gene>
    <name evidence="7" type="ORF">MJAP1_000148</name>
</gene>
<evidence type="ECO:0000313" key="8">
    <source>
        <dbReference type="Proteomes" id="UP001217754"/>
    </source>
</evidence>
<keyword evidence="4" id="KW-0747">Spliceosome</keyword>
<dbReference type="InterPro" id="IPR008409">
    <property type="entry name" value="SPF27"/>
</dbReference>
<evidence type="ECO:0000256" key="3">
    <source>
        <dbReference type="ARBA" id="ARBA00022664"/>
    </source>
</evidence>
<keyword evidence="5" id="KW-0508">mRNA splicing</keyword>
<keyword evidence="6" id="KW-0539">Nucleus</keyword>
<dbReference type="GO" id="GO:0071011">
    <property type="term" value="C:precatalytic spliceosome"/>
    <property type="evidence" value="ECO:0007669"/>
    <property type="project" value="TreeGrafter"/>
</dbReference>
<keyword evidence="8" id="KW-1185">Reference proteome</keyword>
<evidence type="ECO:0000256" key="4">
    <source>
        <dbReference type="ARBA" id="ARBA00022728"/>
    </source>
</evidence>
<dbReference type="PANTHER" id="PTHR13296">
    <property type="entry name" value="BCAS2 PROTEIN"/>
    <property type="match status" value="1"/>
</dbReference>
<dbReference type="GO" id="GO:0008380">
    <property type="term" value="P:RNA splicing"/>
    <property type="evidence" value="ECO:0007669"/>
    <property type="project" value="UniProtKB-KW"/>
</dbReference>
<dbReference type="RefSeq" id="XP_060120103.1">
    <property type="nucleotide sequence ID" value="XM_060264120.1"/>
</dbReference>
<dbReference type="PANTHER" id="PTHR13296:SF0">
    <property type="entry name" value="PRE-MRNA-SPLICING FACTOR SPF27"/>
    <property type="match status" value="1"/>
</dbReference>
<comment type="similarity">
    <text evidence="2">Belongs to the SPF27 family.</text>
</comment>
<evidence type="ECO:0000256" key="6">
    <source>
        <dbReference type="ARBA" id="ARBA00023242"/>
    </source>
</evidence>
<evidence type="ECO:0000256" key="1">
    <source>
        <dbReference type="ARBA" id="ARBA00004123"/>
    </source>
</evidence>
<dbReference type="Proteomes" id="UP001217754">
    <property type="component" value="Chromosome 1"/>
</dbReference>
<proteinExistence type="inferred from homology"/>
<dbReference type="Pfam" id="PF05700">
    <property type="entry name" value="BCAS2"/>
    <property type="match status" value="1"/>
</dbReference>
<keyword evidence="3" id="KW-0507">mRNA processing</keyword>
<sequence length="221" mass="23996">MSAALEASGGAAPGAAQLPYTDALPYYDQEMETIPGLRAAVEAEIEGEKSKLNYDPISLLPPAHPLFAEKETFAAELARAEPPPPAGGLDASEEAWASSVQNAEVQLAHMDGRLKNIELLRRYGPNVWRLHNYNQDSMLQLQTGAHETTRAASDDVNRTRKEAQLAIGDKLSTLESRWAALVSKNLSIRAANLTAAAETAEYQRKSEQLRRELAEMDAAAA</sequence>